<sequence>MQLFSSSLQIVINVMDGIRLPCVRYLRTVT</sequence>
<name>A0A0B1SAY9_OESDE</name>
<reference evidence="1 2" key="1">
    <citation type="submission" date="2014-03" db="EMBL/GenBank/DDBJ databases">
        <title>Draft genome of the hookworm Oesophagostomum dentatum.</title>
        <authorList>
            <person name="Mitreva M."/>
        </authorList>
    </citation>
    <scope>NUCLEOTIDE SEQUENCE [LARGE SCALE GENOMIC DNA]</scope>
    <source>
        <strain evidence="1 2">OD-Hann</strain>
    </source>
</reference>
<gene>
    <name evidence="1" type="ORF">OESDEN_19266</name>
</gene>
<dbReference type="EMBL" id="KN594779">
    <property type="protein sequence ID" value="KHJ81051.1"/>
    <property type="molecule type" value="Genomic_DNA"/>
</dbReference>
<evidence type="ECO:0000313" key="2">
    <source>
        <dbReference type="Proteomes" id="UP000053660"/>
    </source>
</evidence>
<proteinExistence type="predicted"/>
<organism evidence="1 2">
    <name type="scientific">Oesophagostomum dentatum</name>
    <name type="common">Nodular worm</name>
    <dbReference type="NCBI Taxonomy" id="61180"/>
    <lineage>
        <taxon>Eukaryota</taxon>
        <taxon>Metazoa</taxon>
        <taxon>Ecdysozoa</taxon>
        <taxon>Nematoda</taxon>
        <taxon>Chromadorea</taxon>
        <taxon>Rhabditida</taxon>
        <taxon>Rhabditina</taxon>
        <taxon>Rhabditomorpha</taxon>
        <taxon>Strongyloidea</taxon>
        <taxon>Strongylidae</taxon>
        <taxon>Oesophagostomum</taxon>
    </lineage>
</organism>
<dbReference type="Proteomes" id="UP000053660">
    <property type="component" value="Unassembled WGS sequence"/>
</dbReference>
<dbReference type="AlphaFoldDB" id="A0A0B1SAY9"/>
<accession>A0A0B1SAY9</accession>
<keyword evidence="2" id="KW-1185">Reference proteome</keyword>
<evidence type="ECO:0000313" key="1">
    <source>
        <dbReference type="EMBL" id="KHJ81051.1"/>
    </source>
</evidence>
<protein>
    <submittedName>
        <fullName evidence="1">Uncharacterized protein</fullName>
    </submittedName>
</protein>